<evidence type="ECO:0000259" key="4">
    <source>
        <dbReference type="PROSITE" id="PS51118"/>
    </source>
</evidence>
<dbReference type="Gene3D" id="3.30.1050.10">
    <property type="entry name" value="SCP2 sterol-binding domain"/>
    <property type="match status" value="1"/>
</dbReference>
<dbReference type="KEGG" id="sbd:ATN00_05820"/>
<dbReference type="InterPro" id="IPR002577">
    <property type="entry name" value="HTH_HxlR"/>
</dbReference>
<reference evidence="5 6" key="1">
    <citation type="submission" date="2015-11" db="EMBL/GenBank/DDBJ databases">
        <title>A Two-component Flavoprotein Monooxygenase System MeaXY Responsible for para-Hydroxylation of 2-Methyl-6-ethylaniline and 2,6-Diethylaniline in Sphingobium baderi DE-13.</title>
        <authorList>
            <person name="Cheng M."/>
            <person name="Meng Q."/>
            <person name="Yang Y."/>
            <person name="Chu C."/>
            <person name="Yan X."/>
            <person name="He J."/>
            <person name="Li S."/>
        </authorList>
    </citation>
    <scope>NUCLEOTIDE SEQUENCE [LARGE SCALE GENOMIC DNA]</scope>
    <source>
        <strain evidence="5 6">DE-13</strain>
    </source>
</reference>
<dbReference type="GO" id="GO:0006355">
    <property type="term" value="P:regulation of DNA-templated transcription"/>
    <property type="evidence" value="ECO:0007669"/>
    <property type="project" value="UniProtKB-ARBA"/>
</dbReference>
<dbReference type="InterPro" id="IPR036388">
    <property type="entry name" value="WH-like_DNA-bd_sf"/>
</dbReference>
<dbReference type="Proteomes" id="UP000056968">
    <property type="component" value="Chromosome"/>
</dbReference>
<feature type="domain" description="HTH hxlR-type" evidence="4">
    <location>
        <begin position="26"/>
        <end position="124"/>
    </location>
</feature>
<dbReference type="STRING" id="1332080.ATN00_05820"/>
<dbReference type="Gene3D" id="1.10.10.10">
    <property type="entry name" value="Winged helix-like DNA-binding domain superfamily/Winged helix DNA-binding domain"/>
    <property type="match status" value="1"/>
</dbReference>
<sequence length="242" mass="26948">MLCNRQVIKYNYGFSNVKKRAYLDGCAVAHALDIIGDRWAMPIMRELMLGPKRFTDLRASLPGISANVLTQRLEELEAASILIRRRLPPPAASQIYELTDWGRESEILFQVLGRWACRSPTMQPGQPMSNVSVILSMRTMIDRGRIGDMDAAIGMRFGEEVFRATLKSGDFIIHRGETEDADVIFSGDQNALVAVVYGGARFEDVADVLTVEGDRELAERFIRLFPLPPKAPSTVTPETTAS</sequence>
<keyword evidence="1" id="KW-0805">Transcription regulation</keyword>
<gene>
    <name evidence="5" type="ORF">ATN00_05820</name>
</gene>
<evidence type="ECO:0000313" key="5">
    <source>
        <dbReference type="EMBL" id="ALR19903.1"/>
    </source>
</evidence>
<dbReference type="OrthoDB" id="9782219at2"/>
<dbReference type="PANTHER" id="PTHR33204">
    <property type="entry name" value="TRANSCRIPTIONAL REGULATOR, MARR FAMILY"/>
    <property type="match status" value="1"/>
</dbReference>
<proteinExistence type="predicted"/>
<dbReference type="SUPFAM" id="SSF46785">
    <property type="entry name" value="Winged helix' DNA-binding domain"/>
    <property type="match status" value="1"/>
</dbReference>
<keyword evidence="2" id="KW-0238">DNA-binding</keyword>
<evidence type="ECO:0000313" key="6">
    <source>
        <dbReference type="Proteomes" id="UP000056968"/>
    </source>
</evidence>
<protein>
    <submittedName>
        <fullName evidence="5">Transcriptional regulator</fullName>
    </submittedName>
</protein>
<dbReference type="InterPro" id="IPR036527">
    <property type="entry name" value="SCP2_sterol-bd_dom_sf"/>
</dbReference>
<dbReference type="PANTHER" id="PTHR33204:SF18">
    <property type="entry name" value="TRANSCRIPTIONAL REGULATORY PROTEIN"/>
    <property type="match status" value="1"/>
</dbReference>
<evidence type="ECO:0000256" key="2">
    <source>
        <dbReference type="ARBA" id="ARBA00023125"/>
    </source>
</evidence>
<dbReference type="CDD" id="cd00090">
    <property type="entry name" value="HTH_ARSR"/>
    <property type="match status" value="1"/>
</dbReference>
<organism evidence="5 6">
    <name type="scientific">Sphingobium baderi</name>
    <dbReference type="NCBI Taxonomy" id="1332080"/>
    <lineage>
        <taxon>Bacteria</taxon>
        <taxon>Pseudomonadati</taxon>
        <taxon>Pseudomonadota</taxon>
        <taxon>Alphaproteobacteria</taxon>
        <taxon>Sphingomonadales</taxon>
        <taxon>Sphingomonadaceae</taxon>
        <taxon>Sphingobium</taxon>
    </lineage>
</organism>
<dbReference type="InterPro" id="IPR036390">
    <property type="entry name" value="WH_DNA-bd_sf"/>
</dbReference>
<dbReference type="SUPFAM" id="SSF55718">
    <property type="entry name" value="SCP-like"/>
    <property type="match status" value="1"/>
</dbReference>
<dbReference type="PROSITE" id="PS51118">
    <property type="entry name" value="HTH_HXLR"/>
    <property type="match status" value="1"/>
</dbReference>
<dbReference type="EMBL" id="CP013264">
    <property type="protein sequence ID" value="ALR19903.1"/>
    <property type="molecule type" value="Genomic_DNA"/>
</dbReference>
<evidence type="ECO:0000256" key="1">
    <source>
        <dbReference type="ARBA" id="ARBA00023015"/>
    </source>
</evidence>
<dbReference type="AlphaFoldDB" id="A0A0S3EWT1"/>
<keyword evidence="6" id="KW-1185">Reference proteome</keyword>
<name>A0A0S3EWT1_9SPHN</name>
<evidence type="ECO:0000256" key="3">
    <source>
        <dbReference type="ARBA" id="ARBA00023163"/>
    </source>
</evidence>
<accession>A0A0S3EWT1</accession>
<dbReference type="GO" id="GO:0003677">
    <property type="term" value="F:DNA binding"/>
    <property type="evidence" value="ECO:0007669"/>
    <property type="project" value="UniProtKB-KW"/>
</dbReference>
<keyword evidence="3" id="KW-0804">Transcription</keyword>
<dbReference type="InterPro" id="IPR011991">
    <property type="entry name" value="ArsR-like_HTH"/>
</dbReference>
<dbReference type="Pfam" id="PF01638">
    <property type="entry name" value="HxlR"/>
    <property type="match status" value="1"/>
</dbReference>